<dbReference type="Proteomes" id="UP000015241">
    <property type="component" value="Unassembled WGS sequence"/>
</dbReference>
<organism evidence="1 2">
    <name type="scientific">Fomitopsis schrenkii</name>
    <name type="common">Brown rot fungus</name>
    <dbReference type="NCBI Taxonomy" id="2126942"/>
    <lineage>
        <taxon>Eukaryota</taxon>
        <taxon>Fungi</taxon>
        <taxon>Dikarya</taxon>
        <taxon>Basidiomycota</taxon>
        <taxon>Agaricomycotina</taxon>
        <taxon>Agaricomycetes</taxon>
        <taxon>Polyporales</taxon>
        <taxon>Fomitopsis</taxon>
    </lineage>
</organism>
<evidence type="ECO:0000313" key="2">
    <source>
        <dbReference type="Proteomes" id="UP000015241"/>
    </source>
</evidence>
<gene>
    <name evidence="1" type="ORF">FOMPIDRAFT_158128</name>
</gene>
<dbReference type="eggNOG" id="ENOG502STA9">
    <property type="taxonomic scope" value="Eukaryota"/>
</dbReference>
<dbReference type="OrthoDB" id="3222238at2759"/>
<protein>
    <recommendedName>
        <fullName evidence="3">F-box domain-containing protein</fullName>
    </recommendedName>
</protein>
<sequence length="570" mass="64639">MHDRISLLPVLNPPALFLLTFPLRMAPHRAILVHDILLEILEHLSSSLSTTSGDSTDRTALLSAALTCKRFLDPALSVLWRNIDDFLPLLVLFSSFQAIPLQDFERRSSYSYHATSYMFRGDLHDFEWRRFRSYAGRVRAITNTGRVNINPTVFRELLHLNSGHPLIPALEEFDGNIPLVHAAPNHYEIDDAELMSVASPSLRRLDIRLHDTTGRLQPPFPVDDVPQILLEKLGPRLPQLESLRILCQGIGPHLPTSRVLSVASMFAFAMLTSVDVLRCRSSCTPDLLRHLATLPDLVNFAAEIGAEDGGCTIPSLGFRSIRRLHVKGSIERVREFIARIASPHVRAVRVQQVQEDIIGGHSEPEWCGLIDALAAQFGDALREVNLATAFQFGEVWNPYEGAGAEHAAGLRLPRVVRPLLELRHIESVALAWHIERTRLDMRDEDVFAFAAAWPCLRSLELRFENAWQLPVETLVHWARLCPQLTRLVLPSLMDREHSTVESFPRTDHRLRYIHFGYAPRPERTARILDRLFPYLDTQQNQQDGRLLGWAQVSQYLSQFQQERAAVGETT</sequence>
<evidence type="ECO:0008006" key="3">
    <source>
        <dbReference type="Google" id="ProtNLM"/>
    </source>
</evidence>
<proteinExistence type="predicted"/>
<keyword evidence="2" id="KW-1185">Reference proteome</keyword>
<dbReference type="AlphaFoldDB" id="S8EKA9"/>
<dbReference type="InParanoid" id="S8EKA9"/>
<dbReference type="HOGENOM" id="CLU_021164_3_2_1"/>
<dbReference type="EMBL" id="KE504126">
    <property type="protein sequence ID" value="EPT04668.1"/>
    <property type="molecule type" value="Genomic_DNA"/>
</dbReference>
<name>S8EKA9_FOMSC</name>
<reference evidence="1 2" key="1">
    <citation type="journal article" date="2012" name="Science">
        <title>The Paleozoic origin of enzymatic lignin decomposition reconstructed from 31 fungal genomes.</title>
        <authorList>
            <person name="Floudas D."/>
            <person name="Binder M."/>
            <person name="Riley R."/>
            <person name="Barry K."/>
            <person name="Blanchette R.A."/>
            <person name="Henrissat B."/>
            <person name="Martinez A.T."/>
            <person name="Otillar R."/>
            <person name="Spatafora J.W."/>
            <person name="Yadav J.S."/>
            <person name="Aerts A."/>
            <person name="Benoit I."/>
            <person name="Boyd A."/>
            <person name="Carlson A."/>
            <person name="Copeland A."/>
            <person name="Coutinho P.M."/>
            <person name="de Vries R.P."/>
            <person name="Ferreira P."/>
            <person name="Findley K."/>
            <person name="Foster B."/>
            <person name="Gaskell J."/>
            <person name="Glotzer D."/>
            <person name="Gorecki P."/>
            <person name="Heitman J."/>
            <person name="Hesse C."/>
            <person name="Hori C."/>
            <person name="Igarashi K."/>
            <person name="Jurgens J.A."/>
            <person name="Kallen N."/>
            <person name="Kersten P."/>
            <person name="Kohler A."/>
            <person name="Kuees U."/>
            <person name="Kumar T.K.A."/>
            <person name="Kuo A."/>
            <person name="LaButti K."/>
            <person name="Larrondo L.F."/>
            <person name="Lindquist E."/>
            <person name="Ling A."/>
            <person name="Lombard V."/>
            <person name="Lucas S."/>
            <person name="Lundell T."/>
            <person name="Martin R."/>
            <person name="McLaughlin D.J."/>
            <person name="Morgenstern I."/>
            <person name="Morin E."/>
            <person name="Murat C."/>
            <person name="Nagy L.G."/>
            <person name="Nolan M."/>
            <person name="Ohm R.A."/>
            <person name="Patyshakuliyeva A."/>
            <person name="Rokas A."/>
            <person name="Ruiz-Duenas F.J."/>
            <person name="Sabat G."/>
            <person name="Salamov A."/>
            <person name="Samejima M."/>
            <person name="Schmutz J."/>
            <person name="Slot J.C."/>
            <person name="St John F."/>
            <person name="Stenlid J."/>
            <person name="Sun H."/>
            <person name="Sun S."/>
            <person name="Syed K."/>
            <person name="Tsang A."/>
            <person name="Wiebenga A."/>
            <person name="Young D."/>
            <person name="Pisabarro A."/>
            <person name="Eastwood D.C."/>
            <person name="Martin F."/>
            <person name="Cullen D."/>
            <person name="Grigoriev I.V."/>
            <person name="Hibbett D.S."/>
        </authorList>
    </citation>
    <scope>NUCLEOTIDE SEQUENCE</scope>
    <source>
        <strain evidence="2">FP-58527</strain>
    </source>
</reference>
<evidence type="ECO:0000313" key="1">
    <source>
        <dbReference type="EMBL" id="EPT04668.1"/>
    </source>
</evidence>
<accession>S8EKA9</accession>
<dbReference type="STRING" id="743788.S8EKA9"/>